<gene>
    <name evidence="2" type="ORF">H6P81_014534</name>
</gene>
<evidence type="ECO:0000256" key="1">
    <source>
        <dbReference type="SAM" id="MobiDB-lite"/>
    </source>
</evidence>
<dbReference type="AlphaFoldDB" id="A0AAV7EKK7"/>
<sequence>MYMRSISIEQAERPAGEAEMHQETSEAASGQVVEEDARLWDCDSSLYDSFELKSFKRQIDSAIASRTLSMPRLAQVVSRPSPPKKKPSSRISRSLRKLLKPFSFRQKIIPATGTPTSTRYDRVDGRRPEEEEEEHYYVLYESTSGRVLLTTTVNIPETTTLSSGTTDGADYSGVGRAKSERFTGSFSPRGLMISCA</sequence>
<dbReference type="Proteomes" id="UP000825729">
    <property type="component" value="Unassembled WGS sequence"/>
</dbReference>
<name>A0AAV7EKK7_ARIFI</name>
<protein>
    <submittedName>
        <fullName evidence="2">Uncharacterized protein</fullName>
    </submittedName>
</protein>
<feature type="region of interest" description="Disordered" evidence="1">
    <location>
        <begin position="111"/>
        <end position="132"/>
    </location>
</feature>
<keyword evidence="3" id="KW-1185">Reference proteome</keyword>
<reference evidence="2 3" key="1">
    <citation type="submission" date="2021-07" db="EMBL/GenBank/DDBJ databases">
        <title>The Aristolochia fimbriata genome: insights into angiosperm evolution, floral development and chemical biosynthesis.</title>
        <authorList>
            <person name="Jiao Y."/>
        </authorList>
    </citation>
    <scope>NUCLEOTIDE SEQUENCE [LARGE SCALE GENOMIC DNA]</scope>
    <source>
        <strain evidence="2">IBCAS-2021</strain>
        <tissue evidence="2">Leaf</tissue>
    </source>
</reference>
<feature type="compositionally biased region" description="Basic and acidic residues" evidence="1">
    <location>
        <begin position="10"/>
        <end position="24"/>
    </location>
</feature>
<organism evidence="2 3">
    <name type="scientific">Aristolochia fimbriata</name>
    <name type="common">White veined hardy Dutchman's pipe vine</name>
    <dbReference type="NCBI Taxonomy" id="158543"/>
    <lineage>
        <taxon>Eukaryota</taxon>
        <taxon>Viridiplantae</taxon>
        <taxon>Streptophyta</taxon>
        <taxon>Embryophyta</taxon>
        <taxon>Tracheophyta</taxon>
        <taxon>Spermatophyta</taxon>
        <taxon>Magnoliopsida</taxon>
        <taxon>Magnoliidae</taxon>
        <taxon>Piperales</taxon>
        <taxon>Aristolochiaceae</taxon>
        <taxon>Aristolochia</taxon>
    </lineage>
</organism>
<evidence type="ECO:0000313" key="2">
    <source>
        <dbReference type="EMBL" id="KAG9448406.1"/>
    </source>
</evidence>
<dbReference type="EMBL" id="JAINDJ010000005">
    <property type="protein sequence ID" value="KAG9448406.1"/>
    <property type="molecule type" value="Genomic_DNA"/>
</dbReference>
<evidence type="ECO:0000313" key="3">
    <source>
        <dbReference type="Proteomes" id="UP000825729"/>
    </source>
</evidence>
<proteinExistence type="predicted"/>
<dbReference type="PANTHER" id="PTHR33978:SF4">
    <property type="entry name" value="SERINE_THREONINE-KINASE"/>
    <property type="match status" value="1"/>
</dbReference>
<comment type="caution">
    <text evidence="2">The sequence shown here is derived from an EMBL/GenBank/DDBJ whole genome shotgun (WGS) entry which is preliminary data.</text>
</comment>
<dbReference type="PANTHER" id="PTHR33978">
    <property type="entry name" value="SERINE/THREONINE-KINASE"/>
    <property type="match status" value="1"/>
</dbReference>
<feature type="region of interest" description="Disordered" evidence="1">
    <location>
        <begin position="1"/>
        <end position="33"/>
    </location>
</feature>
<accession>A0AAV7EKK7</accession>
<feature type="compositionally biased region" description="Basic and acidic residues" evidence="1">
    <location>
        <begin position="119"/>
        <end position="129"/>
    </location>
</feature>